<comment type="caution">
    <text evidence="5">The sequence shown here is derived from an EMBL/GenBank/DDBJ whole genome shotgun (WGS) entry which is preliminary data.</text>
</comment>
<dbReference type="Pfam" id="PF00550">
    <property type="entry name" value="PP-binding"/>
    <property type="match status" value="1"/>
</dbReference>
<dbReference type="PROSITE" id="PS50075">
    <property type="entry name" value="CARRIER"/>
    <property type="match status" value="1"/>
</dbReference>
<evidence type="ECO:0000256" key="1">
    <source>
        <dbReference type="ARBA" id="ARBA00022450"/>
    </source>
</evidence>
<evidence type="ECO:0000256" key="2">
    <source>
        <dbReference type="ARBA" id="ARBA00022553"/>
    </source>
</evidence>
<dbReference type="SMART" id="SM00823">
    <property type="entry name" value="PKS_PP"/>
    <property type="match status" value="1"/>
</dbReference>
<sequence>MSEADTLTCSVRDGVPSGTAPGCRQPHPYLALRLRGEVDMEVLQRSYETVVSRHRILGDGRACASIRVRSMPLCSDSSVWLEAAVREETWRPFEACDALLRVVLLRLDEQTTAAGESVALFVLDASVADEWSLCLVQHEFHLLYTAGRQGDAEPLPPLSMQYADCAEAMDADADAIAYWLAQCSVPGAGSLQWATHAEYLPAAMARSHIDADLRNRLAAIARSYRTSLFSLLHAAFAVLLYRHDKRADVLIGVPVSGRLSLESEPLIGRFARLLPLRYRLHQDMSFAEVLHGSHDSLREAYRHQQVSGDALHAAWQLAYPDTAMPAPQAQCLMCDAEQASMDWAGLEVDVMEPICAYAASPLELRIGDGGDGLSLQWTFATALFDAADIGALSVKFEQLLAGIARHPAAVIAMLDQSAADPAARLPQPAAPVHMTRVSAPPSTPNERALARIWANNLHLELAQIGVTDNYFDIGGDSLRTISLVASIRNTLQAQISIADIFSHPTIQQLAGHLAGAARAAPARSETADSKNRILRARQRLQN</sequence>
<evidence type="ECO:0000259" key="4">
    <source>
        <dbReference type="PROSITE" id="PS50075"/>
    </source>
</evidence>
<dbReference type="Gene3D" id="3.30.559.10">
    <property type="entry name" value="Chloramphenicol acetyltransferase-like domain"/>
    <property type="match status" value="1"/>
</dbReference>
<dbReference type="SUPFAM" id="SSF47336">
    <property type="entry name" value="ACP-like"/>
    <property type="match status" value="1"/>
</dbReference>
<dbReference type="InterPro" id="IPR023213">
    <property type="entry name" value="CAT-like_dom_sf"/>
</dbReference>
<dbReference type="InterPro" id="IPR020806">
    <property type="entry name" value="PKS_PP-bd"/>
</dbReference>
<dbReference type="InterPro" id="IPR009081">
    <property type="entry name" value="PP-bd_ACP"/>
</dbReference>
<dbReference type="EMBL" id="JACZZA010000011">
    <property type="protein sequence ID" value="MBE1162043.1"/>
    <property type="molecule type" value="Genomic_DNA"/>
</dbReference>
<keyword evidence="6" id="KW-1185">Reference proteome</keyword>
<keyword evidence="2" id="KW-0597">Phosphoprotein</keyword>
<proteinExistence type="predicted"/>
<protein>
    <recommendedName>
        <fullName evidence="4">Carrier domain-containing protein</fullName>
    </recommendedName>
</protein>
<organism evidence="5 6">
    <name type="scientific">Dyella acidiphila</name>
    <dbReference type="NCBI Taxonomy" id="2775866"/>
    <lineage>
        <taxon>Bacteria</taxon>
        <taxon>Pseudomonadati</taxon>
        <taxon>Pseudomonadota</taxon>
        <taxon>Gammaproteobacteria</taxon>
        <taxon>Lysobacterales</taxon>
        <taxon>Rhodanobacteraceae</taxon>
        <taxon>Dyella</taxon>
    </lineage>
</organism>
<evidence type="ECO:0000313" key="5">
    <source>
        <dbReference type="EMBL" id="MBE1162043.1"/>
    </source>
</evidence>
<dbReference type="InterPro" id="IPR001242">
    <property type="entry name" value="Condensation_dom"/>
</dbReference>
<reference evidence="5 6" key="1">
    <citation type="submission" date="2020-09" db="EMBL/GenBank/DDBJ databases">
        <title>Dyella sp. 7MK23 isolated from forest soil.</title>
        <authorList>
            <person name="Fu J."/>
        </authorList>
    </citation>
    <scope>NUCLEOTIDE SEQUENCE [LARGE SCALE GENOMIC DNA]</scope>
    <source>
        <strain evidence="5 6">7MK23</strain>
    </source>
</reference>
<accession>A0ABR9GDB8</accession>
<dbReference type="SUPFAM" id="SSF52777">
    <property type="entry name" value="CoA-dependent acyltransferases"/>
    <property type="match status" value="2"/>
</dbReference>
<dbReference type="Gene3D" id="3.30.559.30">
    <property type="entry name" value="Nonribosomal peptide synthetase, condensation domain"/>
    <property type="match status" value="1"/>
</dbReference>
<name>A0ABR9GDB8_9GAMM</name>
<dbReference type="Pfam" id="PF00668">
    <property type="entry name" value="Condensation"/>
    <property type="match status" value="1"/>
</dbReference>
<feature type="region of interest" description="Disordered" evidence="3">
    <location>
        <begin position="1"/>
        <end position="22"/>
    </location>
</feature>
<gene>
    <name evidence="5" type="ORF">IGX34_16790</name>
</gene>
<dbReference type="PANTHER" id="PTHR45527">
    <property type="entry name" value="NONRIBOSOMAL PEPTIDE SYNTHETASE"/>
    <property type="match status" value="1"/>
</dbReference>
<feature type="domain" description="Carrier" evidence="4">
    <location>
        <begin position="440"/>
        <end position="517"/>
    </location>
</feature>
<dbReference type="Gene3D" id="1.10.1200.10">
    <property type="entry name" value="ACP-like"/>
    <property type="match status" value="1"/>
</dbReference>
<dbReference type="Proteomes" id="UP000651010">
    <property type="component" value="Unassembled WGS sequence"/>
</dbReference>
<evidence type="ECO:0000313" key="6">
    <source>
        <dbReference type="Proteomes" id="UP000651010"/>
    </source>
</evidence>
<dbReference type="InterPro" id="IPR036736">
    <property type="entry name" value="ACP-like_sf"/>
</dbReference>
<dbReference type="RefSeq" id="WP_192556875.1">
    <property type="nucleotide sequence ID" value="NZ_JACZZA010000011.1"/>
</dbReference>
<keyword evidence="1" id="KW-0596">Phosphopantetheine</keyword>
<dbReference type="PANTHER" id="PTHR45527:SF1">
    <property type="entry name" value="FATTY ACID SYNTHASE"/>
    <property type="match status" value="1"/>
</dbReference>
<evidence type="ECO:0000256" key="3">
    <source>
        <dbReference type="SAM" id="MobiDB-lite"/>
    </source>
</evidence>